<dbReference type="AlphaFoldDB" id="A0AAD4QCR6"/>
<feature type="region of interest" description="Disordered" evidence="1">
    <location>
        <begin position="127"/>
        <end position="188"/>
    </location>
</feature>
<name>A0AAD4QCR6_9AGAM</name>
<protein>
    <submittedName>
        <fullName evidence="2">Uncharacterized protein</fullName>
    </submittedName>
</protein>
<dbReference type="Proteomes" id="UP001201163">
    <property type="component" value="Unassembled WGS sequence"/>
</dbReference>
<keyword evidence="3" id="KW-1185">Reference proteome</keyword>
<organism evidence="2 3">
    <name type="scientific">Lactarius akahatsu</name>
    <dbReference type="NCBI Taxonomy" id="416441"/>
    <lineage>
        <taxon>Eukaryota</taxon>
        <taxon>Fungi</taxon>
        <taxon>Dikarya</taxon>
        <taxon>Basidiomycota</taxon>
        <taxon>Agaricomycotina</taxon>
        <taxon>Agaricomycetes</taxon>
        <taxon>Russulales</taxon>
        <taxon>Russulaceae</taxon>
        <taxon>Lactarius</taxon>
    </lineage>
</organism>
<evidence type="ECO:0000256" key="1">
    <source>
        <dbReference type="SAM" id="MobiDB-lite"/>
    </source>
</evidence>
<evidence type="ECO:0000313" key="3">
    <source>
        <dbReference type="Proteomes" id="UP001201163"/>
    </source>
</evidence>
<sequence length="287" mass="31111">MTDYLPPNYAQMVRTVADVANNINQPPRFGVLRRNLTNGQMQRGETYMDGSRILYQECRPLIKPNDLGVVRAKYMIASDAKTALDASNLPGIQKFWETRKFKRLSKDAYQTTKRASDRALDISLLESSGITDPPAGAPPATPQGLDGTDPPAGVPPATPQEPDTPPSHDPCADSHATLSSGAASIGGSTDEFRDTYSSIYNQYFASSEASIASYKTERTVNSRKSRYNALPRRKHADSGYLGVTEGIASLNVDDPSVQGGEVPAARPPPGPDPDPDQWMDRPQEGES</sequence>
<accession>A0AAD4QCR6</accession>
<dbReference type="EMBL" id="JAKELL010000035">
    <property type="protein sequence ID" value="KAH8989691.1"/>
    <property type="molecule type" value="Genomic_DNA"/>
</dbReference>
<proteinExistence type="predicted"/>
<feature type="compositionally biased region" description="Pro residues" evidence="1">
    <location>
        <begin position="152"/>
        <end position="168"/>
    </location>
</feature>
<comment type="caution">
    <text evidence="2">The sequence shown here is derived from an EMBL/GenBank/DDBJ whole genome shotgun (WGS) entry which is preliminary data.</text>
</comment>
<feature type="region of interest" description="Disordered" evidence="1">
    <location>
        <begin position="250"/>
        <end position="287"/>
    </location>
</feature>
<evidence type="ECO:0000313" key="2">
    <source>
        <dbReference type="EMBL" id="KAH8989691.1"/>
    </source>
</evidence>
<gene>
    <name evidence="2" type="ORF">EDB92DRAFT_1867046</name>
</gene>
<reference evidence="2" key="1">
    <citation type="submission" date="2022-01" db="EMBL/GenBank/DDBJ databases">
        <title>Comparative genomics reveals a dynamic genome evolution in the ectomycorrhizal milk-cap (Lactarius) mushrooms.</title>
        <authorList>
            <consortium name="DOE Joint Genome Institute"/>
            <person name="Lebreton A."/>
            <person name="Tang N."/>
            <person name="Kuo A."/>
            <person name="LaButti K."/>
            <person name="Drula E."/>
            <person name="Barry K."/>
            <person name="Clum A."/>
            <person name="Lipzen A."/>
            <person name="Mousain D."/>
            <person name="Ng V."/>
            <person name="Wang R."/>
            <person name="Wang X."/>
            <person name="Dai Y."/>
            <person name="Henrissat B."/>
            <person name="Grigoriev I.V."/>
            <person name="Guerin-Laguette A."/>
            <person name="Yu F."/>
            <person name="Martin F.M."/>
        </authorList>
    </citation>
    <scope>NUCLEOTIDE SEQUENCE</scope>
    <source>
        <strain evidence="2">QP</strain>
    </source>
</reference>
<feature type="compositionally biased region" description="Basic and acidic residues" evidence="1">
    <location>
        <begin position="278"/>
        <end position="287"/>
    </location>
</feature>